<evidence type="ECO:0000256" key="4">
    <source>
        <dbReference type="ARBA" id="ARBA00023043"/>
    </source>
</evidence>
<accession>A0A8H8SV67</accession>
<evidence type="ECO:0000313" key="7">
    <source>
        <dbReference type="EMBL" id="QRW19179.1"/>
    </source>
</evidence>
<dbReference type="KEGG" id="rsx:RhiXN_00585"/>
<feature type="compositionally biased region" description="Polar residues" evidence="6">
    <location>
        <begin position="128"/>
        <end position="137"/>
    </location>
</feature>
<gene>
    <name evidence="7" type="ORF">RhiXN_00585</name>
</gene>
<proteinExistence type="predicted"/>
<reference evidence="7" key="1">
    <citation type="submission" date="2020-05" db="EMBL/GenBank/DDBJ databases">
        <title>Evolutionary and genomic comparisons of hybrid uninucleate and nonhybrid Rhizoctonia fungi.</title>
        <authorList>
            <person name="Li C."/>
            <person name="Chen X."/>
        </authorList>
    </citation>
    <scope>NUCLEOTIDE SEQUENCE</scope>
    <source>
        <strain evidence="7">AG-1 IA</strain>
    </source>
</reference>
<feature type="compositionally biased region" description="Polar residues" evidence="6">
    <location>
        <begin position="103"/>
        <end position="120"/>
    </location>
</feature>
<feature type="compositionally biased region" description="Polar residues" evidence="6">
    <location>
        <begin position="146"/>
        <end position="158"/>
    </location>
</feature>
<evidence type="ECO:0000256" key="6">
    <source>
        <dbReference type="SAM" id="MobiDB-lite"/>
    </source>
</evidence>
<evidence type="ECO:0000256" key="2">
    <source>
        <dbReference type="ARBA" id="ARBA00022553"/>
    </source>
</evidence>
<evidence type="ECO:0000313" key="8">
    <source>
        <dbReference type="Proteomes" id="UP000650533"/>
    </source>
</evidence>
<dbReference type="PANTHER" id="PTHR15263">
    <property type="entry name" value="I-KAPPA-B-LIKE PROTEIN IKBL"/>
    <property type="match status" value="1"/>
</dbReference>
<keyword evidence="3" id="KW-0677">Repeat</keyword>
<dbReference type="GO" id="GO:0043124">
    <property type="term" value="P:negative regulation of canonical NF-kappaB signal transduction"/>
    <property type="evidence" value="ECO:0007669"/>
    <property type="project" value="InterPro"/>
</dbReference>
<sequence length="271" mass="30821">MPVPRSSHFSPWRLVCSHHIHDGGLRAQYKAYGEFRLSQQSQHIRELASHNFICEMPPCSCKAKGLDISELYSEGYNQSDIPQWGDIGRNSTTRRHRKRPTFATRTYCPNPNLKQQSGTHSYIPPDSTPTDNANRPQSRAPPPQPHSQRPTSRQAAQAWSNYKERCHAMCNLPQQADPGTRYLTFSSIPWPVFGAVNIISDLHAEAIKEFLCPPNCDRREQRARVKSALLVFHPDKSAARWISFLRHDDIPTVHSALNIVTQHLTSILQSL</sequence>
<evidence type="ECO:0000256" key="5">
    <source>
        <dbReference type="ARBA" id="ARBA00023242"/>
    </source>
</evidence>
<comment type="subcellular location">
    <subcellularLocation>
        <location evidence="1">Nucleus</location>
    </subcellularLocation>
</comment>
<dbReference type="Proteomes" id="UP000650533">
    <property type="component" value="Chromosome 4"/>
</dbReference>
<dbReference type="EMBL" id="CP059661">
    <property type="protein sequence ID" value="QRW19179.1"/>
    <property type="molecule type" value="Genomic_DNA"/>
</dbReference>
<dbReference type="InterPro" id="IPR038753">
    <property type="entry name" value="NFKBIL1"/>
</dbReference>
<dbReference type="PANTHER" id="PTHR15263:SF1">
    <property type="entry name" value="NF-KAPPA-B INHIBITOR-LIKE PROTEIN 1"/>
    <property type="match status" value="1"/>
</dbReference>
<dbReference type="GeneID" id="67022867"/>
<keyword evidence="4" id="KW-0040">ANK repeat</keyword>
<evidence type="ECO:0000256" key="3">
    <source>
        <dbReference type="ARBA" id="ARBA00022737"/>
    </source>
</evidence>
<keyword evidence="5" id="KW-0539">Nucleus</keyword>
<protein>
    <submittedName>
        <fullName evidence="7">Uncharacterized protein</fullName>
    </submittedName>
</protein>
<dbReference type="GO" id="GO:0005634">
    <property type="term" value="C:nucleus"/>
    <property type="evidence" value="ECO:0007669"/>
    <property type="project" value="UniProtKB-SubCell"/>
</dbReference>
<feature type="region of interest" description="Disordered" evidence="6">
    <location>
        <begin position="81"/>
        <end position="158"/>
    </location>
</feature>
<evidence type="ECO:0000256" key="1">
    <source>
        <dbReference type="ARBA" id="ARBA00004123"/>
    </source>
</evidence>
<keyword evidence="2" id="KW-0597">Phosphoprotein</keyword>
<organism evidence="7 8">
    <name type="scientific">Rhizoctonia solani</name>
    <dbReference type="NCBI Taxonomy" id="456999"/>
    <lineage>
        <taxon>Eukaryota</taxon>
        <taxon>Fungi</taxon>
        <taxon>Dikarya</taxon>
        <taxon>Basidiomycota</taxon>
        <taxon>Agaricomycotina</taxon>
        <taxon>Agaricomycetes</taxon>
        <taxon>Cantharellales</taxon>
        <taxon>Ceratobasidiaceae</taxon>
        <taxon>Rhizoctonia</taxon>
    </lineage>
</organism>
<dbReference type="AlphaFoldDB" id="A0A8H8SV67"/>
<dbReference type="RefSeq" id="XP_043179416.1">
    <property type="nucleotide sequence ID" value="XM_043320404.1"/>
</dbReference>
<name>A0A8H8SV67_9AGAM</name>